<dbReference type="InterPro" id="IPR011836">
    <property type="entry name" value="YhdP"/>
</dbReference>
<evidence type="ECO:0000259" key="3">
    <source>
        <dbReference type="Pfam" id="PF13116"/>
    </source>
</evidence>
<dbReference type="NCBIfam" id="TIGR02099">
    <property type="entry name" value="YhdP family protein"/>
    <property type="match status" value="1"/>
</dbReference>
<feature type="compositionally biased region" description="Polar residues" evidence="1">
    <location>
        <begin position="905"/>
        <end position="916"/>
    </location>
</feature>
<feature type="transmembrane region" description="Helical" evidence="2">
    <location>
        <begin position="7"/>
        <end position="30"/>
    </location>
</feature>
<gene>
    <name evidence="4" type="ORF">C7M51_03981</name>
</gene>
<dbReference type="Pfam" id="PF13116">
    <property type="entry name" value="YhdP"/>
    <property type="match status" value="1"/>
</dbReference>
<evidence type="ECO:0000256" key="1">
    <source>
        <dbReference type="SAM" id="MobiDB-lite"/>
    </source>
</evidence>
<dbReference type="KEGG" id="mint:C7M51_03981"/>
<dbReference type="EMBL" id="CP028271">
    <property type="protein sequence ID" value="QHM73627.1"/>
    <property type="molecule type" value="Genomic_DNA"/>
</dbReference>
<protein>
    <recommendedName>
        <fullName evidence="3">YhdP central domain-containing protein</fullName>
    </recommendedName>
</protein>
<evidence type="ECO:0000313" key="5">
    <source>
        <dbReference type="Proteomes" id="UP000464053"/>
    </source>
</evidence>
<sequence length="1286" mass="142555">MRQLPRILLLTGAALIVIVALLVSGLRLLMPQIDRHRDIVLDAVSSATGLPVNAAMLQGRWENFGPTLDAHQLAVTLPDGGSLTIDRVTLALDIWQSLLHLRWQFRELTFWQLDLDSRSPLISNDQNNHTLKAGQINDLFLRQFDHFDLRDSRIRFQTPSGQRAELAIPRLSWLNEKARHRAEGEVSLSSFTGQHGIVQVRLDLRDENGLLNSGRVWMQADDVDVKPWLGQWMRDNTTLQRARFSLAAWLSLKEGEIYDGDVWLKQGGAHWQGDKQPHRLEVDNLTLHLARWRSGWTVTMPQNSLRTDGKAWPKGHFALAWLPQRADAPGTQAEEELRVRATGLNLQRLEPLIPLFSRLSPQLLKNWRTLQPQGTIDTLALDVPLHQPEQSRFQARWHDMNWQHWHLLPGAQHVAGRLSGSLPDGRLEFSVRDAVMPYGTMFRAPLEVKEATGTLNWQHSKNALALQGRQLDVQARSLWAKGDFSYRQAAGQPPQLDILAGINVTHAGDAWRYFPEPLMGTGLTNYLSGAIKGGEVNNATLLFAGNPKLFPFRHNDGMFEVWVPLRNASYAFQPGWPAIDKLDIDLDFVNDGLWMKAQQAMLGKVQANNVSAIIPDYLKQKLIINGDLRGEAADIRDYFHQTPLQPSLGAALDELQLGGQTGGHLKLDIPLNGKLVHATGDVQLNNNSLFVAPLGTQLTGLSGSFTYDNGNLRSDTLRANWFGQPVNVTFNTQEQPEAYRIGVNLAADWQVNQLSPLPAAVSHQLSGTLPWQGEVAITLPHNGNGANYKIDVAGDLKDVSSHLPTPLAKASGEPLPLKVSVTGDLHHFDLQGVLANQQRFNSRWLLGKQLRLERGVWRNDAEAMPALPETRGMLLQLPPLDGDSWVKLLMAGKESSGAGHKSGAHTETSFSQSALPGDITLSTPSLQLAGQQWRDTQVTLRQLMAGAMQVEAEGREISGKLDIPTSGPWLAHLRRLYYNPEWQSKSDTSSSATAQKDTAPSLDSGKINFAGWPALQLSCDECWLRGQNFGRISGNLTPQKDTLVLTNGLVDTGNARLQINGEWVNRADEQRTSLKGKLSGKNINDATNWFGVSTPMRNASFIIDYDLHWRDAPWQPVESSLSGVLKTHLGKGQIADVSSGRAGQLLRLVSFDALLRKMRFDFSDTFSEGFWFDSINGTAWIKDGVMRTDNLLVDGLEADIAMQGKIDLVQRQIDMEAVVAPEISASVGVATAFVINPVVGAAVFAASKVLGPLWNKISLLRYHISGPLDKPEINEVLRKPREKSAK</sequence>
<keyword evidence="2" id="KW-1133">Transmembrane helix</keyword>
<dbReference type="Proteomes" id="UP000464053">
    <property type="component" value="Chromosome"/>
</dbReference>
<dbReference type="PANTHER" id="PTHR38690:SF1">
    <property type="entry name" value="PROTEASE"/>
    <property type="match status" value="1"/>
</dbReference>
<dbReference type="NCBIfam" id="NF008148">
    <property type="entry name" value="PRK10899.1"/>
    <property type="match status" value="1"/>
</dbReference>
<feature type="region of interest" description="Disordered" evidence="1">
    <location>
        <begin position="896"/>
        <end position="916"/>
    </location>
</feature>
<name>A0A6P1Q6G5_9GAMM</name>
<dbReference type="InterPro" id="IPR025263">
    <property type="entry name" value="YhdP_central"/>
</dbReference>
<accession>A0A6P1Q6G5</accession>
<evidence type="ECO:0000256" key="2">
    <source>
        <dbReference type="SAM" id="Phobius"/>
    </source>
</evidence>
<dbReference type="RefSeq" id="WP_160623226.1">
    <property type="nucleotide sequence ID" value="NZ_CP028271.1"/>
</dbReference>
<keyword evidence="2" id="KW-0472">Membrane</keyword>
<dbReference type="PANTHER" id="PTHR38690">
    <property type="entry name" value="PROTEASE-RELATED"/>
    <property type="match status" value="1"/>
</dbReference>
<dbReference type="OrthoDB" id="9762238at2"/>
<keyword evidence="5" id="KW-1185">Reference proteome</keyword>
<reference evidence="4 5" key="1">
    <citation type="submission" date="2018-03" db="EMBL/GenBank/DDBJ databases">
        <title>Pantoea intestinalis SRCM103226 isolated form the mealworm.</title>
        <authorList>
            <person name="Jeong D.-Y."/>
            <person name="Kim J.W."/>
        </authorList>
    </citation>
    <scope>NUCLEOTIDE SEQUENCE [LARGE SCALE GENOMIC DNA]</scope>
    <source>
        <strain evidence="4 5">SRCM103226</strain>
    </source>
</reference>
<evidence type="ECO:0000313" key="4">
    <source>
        <dbReference type="EMBL" id="QHM73627.1"/>
    </source>
</evidence>
<proteinExistence type="predicted"/>
<feature type="domain" description="YhdP central" evidence="3">
    <location>
        <begin position="3"/>
        <end position="1273"/>
    </location>
</feature>
<organism evidence="4 5">
    <name type="scientific">Mixta intestinalis</name>
    <dbReference type="NCBI Taxonomy" id="1615494"/>
    <lineage>
        <taxon>Bacteria</taxon>
        <taxon>Pseudomonadati</taxon>
        <taxon>Pseudomonadota</taxon>
        <taxon>Gammaproteobacteria</taxon>
        <taxon>Enterobacterales</taxon>
        <taxon>Erwiniaceae</taxon>
        <taxon>Mixta</taxon>
    </lineage>
</organism>
<keyword evidence="2" id="KW-0812">Transmembrane</keyword>